<protein>
    <submittedName>
        <fullName evidence="1">Uncharacterized protein</fullName>
    </submittedName>
</protein>
<dbReference type="AlphaFoldDB" id="A0A7S3JWD6"/>
<name>A0A7S3JWD6_9STRA</name>
<accession>A0A7S3JWD6</accession>
<dbReference type="EMBL" id="HBIJ01011701">
    <property type="protein sequence ID" value="CAE0367243.1"/>
    <property type="molecule type" value="Transcribed_RNA"/>
</dbReference>
<organism evidence="1">
    <name type="scientific">Aureoumbra lagunensis</name>
    <dbReference type="NCBI Taxonomy" id="44058"/>
    <lineage>
        <taxon>Eukaryota</taxon>
        <taxon>Sar</taxon>
        <taxon>Stramenopiles</taxon>
        <taxon>Ochrophyta</taxon>
        <taxon>Pelagophyceae</taxon>
        <taxon>Pelagomonadales</taxon>
        <taxon>Aureoumbra</taxon>
    </lineage>
</organism>
<reference evidence="1" key="1">
    <citation type="submission" date="2021-01" db="EMBL/GenBank/DDBJ databases">
        <authorList>
            <person name="Corre E."/>
            <person name="Pelletier E."/>
            <person name="Niang G."/>
            <person name="Scheremetjew M."/>
            <person name="Finn R."/>
            <person name="Kale V."/>
            <person name="Holt S."/>
            <person name="Cochrane G."/>
            <person name="Meng A."/>
            <person name="Brown T."/>
            <person name="Cohen L."/>
        </authorList>
    </citation>
    <scope>NUCLEOTIDE SEQUENCE</scope>
    <source>
        <strain evidence="1">CCMP1510</strain>
    </source>
</reference>
<sequence length="340" mass="38752">MFEKSRTIILLFLGSAGTKGILQNPDRNLTLVLNLRNSNESAQNLLYMTTACSTHHINVKLKYCWPVLMKQKKYLQIFFDVLLYATCTTSKTGIEMDNRISRNAISDDYKNIIESTLLLLPNKNISVVYGTNTGYQRGAIQGIIDLVYYGWSTQYNWIIRINPDVMILDEIPLLNAMNRPGISLVLADCGAGHIYSKRLIHSDFFAAKNFELTQKILHIRTPRQVHAEKIITHIFSQSIKMGRAAWLASGNDGSGCRIRPFSFIGNSGIQHAHYENCTKISPRLKNNEGHYYNNQCGDKCVNCVVHENGTRPLQPPPCQIWLSEPEYPPREFSFEEELIY</sequence>
<proteinExistence type="predicted"/>
<evidence type="ECO:0000313" key="1">
    <source>
        <dbReference type="EMBL" id="CAE0367243.1"/>
    </source>
</evidence>
<gene>
    <name evidence="1" type="ORF">ALAG00032_LOCUS7992</name>
</gene>